<dbReference type="Proteomes" id="UP001165160">
    <property type="component" value="Unassembled WGS sequence"/>
</dbReference>
<evidence type="ECO:0000313" key="3">
    <source>
        <dbReference type="Proteomes" id="UP001165160"/>
    </source>
</evidence>
<keyword evidence="3" id="KW-1185">Reference proteome</keyword>
<accession>A0A9W7BYR3</accession>
<feature type="region of interest" description="Disordered" evidence="1">
    <location>
        <begin position="39"/>
        <end position="165"/>
    </location>
</feature>
<feature type="compositionally biased region" description="Low complexity" evidence="1">
    <location>
        <begin position="136"/>
        <end position="145"/>
    </location>
</feature>
<feature type="compositionally biased region" description="Basic and acidic residues" evidence="1">
    <location>
        <begin position="49"/>
        <end position="67"/>
    </location>
</feature>
<protein>
    <submittedName>
        <fullName evidence="2">Uncharacterized protein</fullName>
    </submittedName>
</protein>
<organism evidence="2 3">
    <name type="scientific">Triparma verrucosa</name>
    <dbReference type="NCBI Taxonomy" id="1606542"/>
    <lineage>
        <taxon>Eukaryota</taxon>
        <taxon>Sar</taxon>
        <taxon>Stramenopiles</taxon>
        <taxon>Ochrophyta</taxon>
        <taxon>Bolidophyceae</taxon>
        <taxon>Parmales</taxon>
        <taxon>Triparmaceae</taxon>
        <taxon>Triparma</taxon>
    </lineage>
</organism>
<proteinExistence type="predicted"/>
<dbReference type="AlphaFoldDB" id="A0A9W7BYR3"/>
<comment type="caution">
    <text evidence="2">The sequence shown here is derived from an EMBL/GenBank/DDBJ whole genome shotgun (WGS) entry which is preliminary data.</text>
</comment>
<name>A0A9W7BYR3_9STRA</name>
<feature type="compositionally biased region" description="Basic residues" evidence="1">
    <location>
        <begin position="91"/>
        <end position="100"/>
    </location>
</feature>
<gene>
    <name evidence="2" type="ORF">TrVE_jg7605</name>
</gene>
<sequence>MPREPSQSRQTCPICSLSLGFINAAGLEMHVAECIKQAEQKHKRNNNSKKTDKKENKNKEQNIDKKGKGSAVNNISSSSSSSSSNGAAKNKVVKKKKKKEKTQTYKSALLTMKTHSGANYDAKPKLHRRRPPPSNPSSTSSPSSPGTTGQTACLPVSRSPTNNSTHVSCPICNKVFSLYSTPLSTVNVHISKCGRRTKPRPIKKPEVVKIVEKPAREWGRVKEITVEWRELGVDREVIRRGLEEDGVL</sequence>
<reference evidence="3" key="1">
    <citation type="journal article" date="2023" name="Commun. Biol.">
        <title>Genome analysis of Parmales, the sister group of diatoms, reveals the evolutionary specialization of diatoms from phago-mixotrophs to photoautotrophs.</title>
        <authorList>
            <person name="Ban H."/>
            <person name="Sato S."/>
            <person name="Yoshikawa S."/>
            <person name="Yamada K."/>
            <person name="Nakamura Y."/>
            <person name="Ichinomiya M."/>
            <person name="Sato N."/>
            <person name="Blanc-Mathieu R."/>
            <person name="Endo H."/>
            <person name="Kuwata A."/>
            <person name="Ogata H."/>
        </authorList>
    </citation>
    <scope>NUCLEOTIDE SEQUENCE [LARGE SCALE GENOMIC DNA]</scope>
    <source>
        <strain evidence="3">NIES 3699</strain>
    </source>
</reference>
<dbReference type="EMBL" id="BRXX01000191">
    <property type="protein sequence ID" value="GMH96886.1"/>
    <property type="molecule type" value="Genomic_DNA"/>
</dbReference>
<evidence type="ECO:0000256" key="1">
    <source>
        <dbReference type="SAM" id="MobiDB-lite"/>
    </source>
</evidence>
<evidence type="ECO:0000313" key="2">
    <source>
        <dbReference type="EMBL" id="GMH96886.1"/>
    </source>
</evidence>